<dbReference type="SUPFAM" id="SSF47413">
    <property type="entry name" value="lambda repressor-like DNA-binding domains"/>
    <property type="match status" value="1"/>
</dbReference>
<dbReference type="SMART" id="SM00530">
    <property type="entry name" value="HTH_XRE"/>
    <property type="match status" value="1"/>
</dbReference>
<dbReference type="Proteomes" id="UP001620339">
    <property type="component" value="Unassembled WGS sequence"/>
</dbReference>
<name>A0ABW8J4W7_9GAMM</name>
<dbReference type="InterPro" id="IPR001387">
    <property type="entry name" value="Cro/C1-type_HTH"/>
</dbReference>
<reference evidence="2 3" key="1">
    <citation type="submission" date="2020-10" db="EMBL/GenBank/DDBJ databases">
        <title>Phylogeny of dyella-like bacteria.</title>
        <authorList>
            <person name="Fu J."/>
        </authorList>
    </citation>
    <scope>NUCLEOTIDE SEQUENCE [LARGE SCALE GENOMIC DNA]</scope>
    <source>
        <strain evidence="2 3">KACC 19113</strain>
    </source>
</reference>
<dbReference type="Pfam" id="PF17765">
    <property type="entry name" value="MLTR_LBD"/>
    <property type="match status" value="1"/>
</dbReference>
<dbReference type="Pfam" id="PF13560">
    <property type="entry name" value="HTH_31"/>
    <property type="match status" value="1"/>
</dbReference>
<dbReference type="CDD" id="cd00093">
    <property type="entry name" value="HTH_XRE"/>
    <property type="match status" value="1"/>
</dbReference>
<evidence type="ECO:0000313" key="3">
    <source>
        <dbReference type="Proteomes" id="UP001620339"/>
    </source>
</evidence>
<dbReference type="PANTHER" id="PTHR35010">
    <property type="entry name" value="BLL4672 PROTEIN-RELATED"/>
    <property type="match status" value="1"/>
</dbReference>
<protein>
    <submittedName>
        <fullName evidence="2">Helix-turn-helix domain-containing protein</fullName>
    </submittedName>
</protein>
<keyword evidence="3" id="KW-1185">Reference proteome</keyword>
<evidence type="ECO:0000313" key="2">
    <source>
        <dbReference type="EMBL" id="MFK2877326.1"/>
    </source>
</evidence>
<sequence length="265" mass="30484">MDATTHNATQRRELGAFLVACRARVSPTALGFPIGRRRTPGLKREEVALAADVSASWYTWIEQGRDVRASPEALERLARVLRMSDAERAYVFALSGYPPPEDTHDESLTDGLRQFVQALDPLPAYVRNNRFDILIWNRAIAELFVDYDRLAPHERNTLRLMFLHEPYRTLIVNWEEIARGTLAGFRAAYAQAADKRPFDALIAELTECSDVFRRWWPDHDVRRFDEGIKQLDHPALGRVDLQYVALVPQNRHDLSLVTYLRRTKG</sequence>
<dbReference type="InterPro" id="IPR010982">
    <property type="entry name" value="Lambda_DNA-bd_dom_sf"/>
</dbReference>
<dbReference type="Gene3D" id="3.30.450.180">
    <property type="match status" value="1"/>
</dbReference>
<dbReference type="Gene3D" id="1.10.260.40">
    <property type="entry name" value="lambda repressor-like DNA-binding domains"/>
    <property type="match status" value="1"/>
</dbReference>
<feature type="domain" description="HTH cro/C1-type" evidence="1">
    <location>
        <begin position="17"/>
        <end position="88"/>
    </location>
</feature>
<dbReference type="RefSeq" id="WP_404613499.1">
    <property type="nucleotide sequence ID" value="NZ_JADIKK010000008.1"/>
</dbReference>
<proteinExistence type="predicted"/>
<gene>
    <name evidence="2" type="ORF">ISP25_09630</name>
</gene>
<evidence type="ECO:0000259" key="1">
    <source>
        <dbReference type="SMART" id="SM00530"/>
    </source>
</evidence>
<accession>A0ABW8J4W7</accession>
<comment type="caution">
    <text evidence="2">The sequence shown here is derived from an EMBL/GenBank/DDBJ whole genome shotgun (WGS) entry which is preliminary data.</text>
</comment>
<dbReference type="EMBL" id="JADIKK010000008">
    <property type="protein sequence ID" value="MFK2877326.1"/>
    <property type="molecule type" value="Genomic_DNA"/>
</dbReference>
<dbReference type="InterPro" id="IPR041413">
    <property type="entry name" value="MLTR_LBD"/>
</dbReference>
<organism evidence="2 3">
    <name type="scientific">Rhodanobacter hydrolyticus</name>
    <dbReference type="NCBI Taxonomy" id="2250595"/>
    <lineage>
        <taxon>Bacteria</taxon>
        <taxon>Pseudomonadati</taxon>
        <taxon>Pseudomonadota</taxon>
        <taxon>Gammaproteobacteria</taxon>
        <taxon>Lysobacterales</taxon>
        <taxon>Rhodanobacteraceae</taxon>
        <taxon>Rhodanobacter</taxon>
    </lineage>
</organism>